<dbReference type="InterPro" id="IPR023212">
    <property type="entry name" value="Hsp33_helix_hairpin_bin_dom_sf"/>
</dbReference>
<keyword evidence="2" id="KW-0862">Zinc</keyword>
<dbReference type="AlphaFoldDB" id="A0A318V4N2"/>
<proteinExistence type="predicted"/>
<evidence type="ECO:0000313" key="7">
    <source>
        <dbReference type="Proteomes" id="UP000247551"/>
    </source>
</evidence>
<evidence type="ECO:0000313" key="6">
    <source>
        <dbReference type="EMBL" id="PYF81145.1"/>
    </source>
</evidence>
<dbReference type="GO" id="GO:0005737">
    <property type="term" value="C:cytoplasm"/>
    <property type="evidence" value="ECO:0007669"/>
    <property type="project" value="InterPro"/>
</dbReference>
<evidence type="ECO:0000256" key="2">
    <source>
        <dbReference type="ARBA" id="ARBA00022833"/>
    </source>
</evidence>
<evidence type="ECO:0000256" key="4">
    <source>
        <dbReference type="ARBA" id="ARBA00023186"/>
    </source>
</evidence>
<dbReference type="GO" id="GO:0051082">
    <property type="term" value="F:unfolded protein binding"/>
    <property type="evidence" value="ECO:0007669"/>
    <property type="project" value="InterPro"/>
</dbReference>
<organism evidence="6 7">
    <name type="scientific">Marinomonas alcarazii</name>
    <dbReference type="NCBI Taxonomy" id="491949"/>
    <lineage>
        <taxon>Bacteria</taxon>
        <taxon>Pseudomonadati</taxon>
        <taxon>Pseudomonadota</taxon>
        <taxon>Gammaproteobacteria</taxon>
        <taxon>Oceanospirillales</taxon>
        <taxon>Oceanospirillaceae</taxon>
        <taxon>Marinomonas</taxon>
    </lineage>
</organism>
<dbReference type="InterPro" id="IPR016153">
    <property type="entry name" value="Heat_shock_Hsp33_N"/>
</dbReference>
<dbReference type="InterPro" id="IPR000397">
    <property type="entry name" value="Heat_shock_Hsp33"/>
</dbReference>
<dbReference type="SUPFAM" id="SSF64397">
    <property type="entry name" value="Hsp33 domain"/>
    <property type="match status" value="1"/>
</dbReference>
<keyword evidence="5" id="KW-0676">Redox-active center</keyword>
<dbReference type="PANTHER" id="PTHR30111:SF1">
    <property type="entry name" value="33 KDA CHAPERONIN"/>
    <property type="match status" value="1"/>
</dbReference>
<dbReference type="Gene3D" id="3.55.30.10">
    <property type="entry name" value="Hsp33 domain"/>
    <property type="match status" value="1"/>
</dbReference>
<dbReference type="GO" id="GO:0044183">
    <property type="term" value="F:protein folding chaperone"/>
    <property type="evidence" value="ECO:0007669"/>
    <property type="project" value="TreeGrafter"/>
</dbReference>
<dbReference type="GO" id="GO:0042026">
    <property type="term" value="P:protein refolding"/>
    <property type="evidence" value="ECO:0007669"/>
    <property type="project" value="TreeGrafter"/>
</dbReference>
<dbReference type="PANTHER" id="PTHR30111">
    <property type="entry name" value="33 KDA CHAPERONIN"/>
    <property type="match status" value="1"/>
</dbReference>
<dbReference type="Gene3D" id="3.90.1280.10">
    <property type="entry name" value="HSP33 redox switch-like"/>
    <property type="match status" value="1"/>
</dbReference>
<evidence type="ECO:0000256" key="5">
    <source>
        <dbReference type="ARBA" id="ARBA00023284"/>
    </source>
</evidence>
<keyword evidence="1" id="KW-0963">Cytoplasm</keyword>
<dbReference type="CDD" id="cd00498">
    <property type="entry name" value="Hsp33"/>
    <property type="match status" value="1"/>
</dbReference>
<dbReference type="NCBIfam" id="NF001033">
    <property type="entry name" value="PRK00114.1"/>
    <property type="match status" value="1"/>
</dbReference>
<dbReference type="PIRSF" id="PIRSF005261">
    <property type="entry name" value="Heat_shock_Hsp33"/>
    <property type="match status" value="1"/>
</dbReference>
<evidence type="ECO:0000256" key="3">
    <source>
        <dbReference type="ARBA" id="ARBA00023157"/>
    </source>
</evidence>
<reference evidence="6 7" key="1">
    <citation type="submission" date="2018-06" db="EMBL/GenBank/DDBJ databases">
        <title>Genomic Encyclopedia of Type Strains, Phase III (KMG-III): the genomes of soil and plant-associated and newly described type strains.</title>
        <authorList>
            <person name="Whitman W."/>
        </authorList>
    </citation>
    <scope>NUCLEOTIDE SEQUENCE [LARGE SCALE GENOMIC DNA]</scope>
    <source>
        <strain evidence="6 7">CECT 7730</strain>
    </source>
</reference>
<name>A0A318V4N2_9GAMM</name>
<keyword evidence="4" id="KW-0143">Chaperone</keyword>
<evidence type="ECO:0000256" key="1">
    <source>
        <dbReference type="ARBA" id="ARBA00022490"/>
    </source>
</evidence>
<comment type="caution">
    <text evidence="6">The sequence shown here is derived from an EMBL/GenBank/DDBJ whole genome shotgun (WGS) entry which is preliminary data.</text>
</comment>
<protein>
    <submittedName>
        <fullName evidence="6">Molecular chaperone Hsp33</fullName>
    </submittedName>
</protein>
<keyword evidence="7" id="KW-1185">Reference proteome</keyword>
<dbReference type="Gene3D" id="1.10.287.480">
    <property type="entry name" value="helix hairpin bin"/>
    <property type="match status" value="1"/>
</dbReference>
<sequence>MNNVTINEIQRFSFDNSNVRGERVLLNDAYQEIIKRKAYPLSLEKLLGEFVAAIALLRDIVKIDGVLSIQAKGHGFLSTLMTECDEHQNLRGIAQWDDSQEVPEVISLQEVLKGGYLAITIQPRNGQRYQGIVEIIGDSLSECLEQYFSQSEQLPSRVWLAANGAQCGGLFLQRLPAEQAKEGDEDAWDRLTHLASTVKEDELLGLETSELLHRLYHEEEVRLYDTKVMQFGCSCSRQRTLDAVMSLGAEEIRELLIEQGSVKVDCQFCAEKYEFTEDDLIDSLGDQGQTH</sequence>
<dbReference type="RefSeq" id="WP_110576121.1">
    <property type="nucleotide sequence ID" value="NZ_QKLW01000005.1"/>
</dbReference>
<dbReference type="Proteomes" id="UP000247551">
    <property type="component" value="Unassembled WGS sequence"/>
</dbReference>
<dbReference type="SUPFAM" id="SSF118352">
    <property type="entry name" value="HSP33 redox switch-like"/>
    <property type="match status" value="1"/>
</dbReference>
<dbReference type="InterPro" id="IPR016154">
    <property type="entry name" value="Heat_shock_Hsp33_C"/>
</dbReference>
<dbReference type="Pfam" id="PF01430">
    <property type="entry name" value="HSP33"/>
    <property type="match status" value="1"/>
</dbReference>
<accession>A0A318V4N2</accession>
<keyword evidence="3" id="KW-1015">Disulfide bond</keyword>
<gene>
    <name evidence="6" type="ORF">DFP75_105236</name>
</gene>
<dbReference type="EMBL" id="QKLW01000005">
    <property type="protein sequence ID" value="PYF81145.1"/>
    <property type="molecule type" value="Genomic_DNA"/>
</dbReference>